<reference evidence="1 2" key="1">
    <citation type="journal article" date="2016" name="Nat. Commun.">
        <title>Thousands of microbial genomes shed light on interconnected biogeochemical processes in an aquifer system.</title>
        <authorList>
            <person name="Anantharaman K."/>
            <person name="Brown C.T."/>
            <person name="Hug L.A."/>
            <person name="Sharon I."/>
            <person name="Castelle C.J."/>
            <person name="Probst A.J."/>
            <person name="Thomas B.C."/>
            <person name="Singh A."/>
            <person name="Wilkins M.J."/>
            <person name="Karaoz U."/>
            <person name="Brodie E.L."/>
            <person name="Williams K.H."/>
            <person name="Hubbard S.S."/>
            <person name="Banfield J.F."/>
        </authorList>
    </citation>
    <scope>NUCLEOTIDE SEQUENCE [LARGE SCALE GENOMIC DNA]</scope>
    <source>
        <strain evidence="2">RBG_16_55_9</strain>
    </source>
</reference>
<dbReference type="EMBL" id="MFGX01000132">
    <property type="protein sequence ID" value="OGF52659.1"/>
    <property type="molecule type" value="Genomic_DNA"/>
</dbReference>
<accession>A0A1F5UNH7</accession>
<dbReference type="InterPro" id="IPR013321">
    <property type="entry name" value="Arc_rbn_hlx_hlx"/>
</dbReference>
<evidence type="ECO:0008006" key="3">
    <source>
        <dbReference type="Google" id="ProtNLM"/>
    </source>
</evidence>
<sequence>MTSEARTRLTVDLPKALVEQADALVARGAARSRNRLIIEAVGAYLKQLQEAWIDAQFSPMARDKRYRNEQLQLDEEFTHSDWEALKLREASERK</sequence>
<protein>
    <recommendedName>
        <fullName evidence="3">Ribbon-helix-helix protein CopG domain-containing protein</fullName>
    </recommendedName>
</protein>
<gene>
    <name evidence="1" type="ORF">A2Z21_10090</name>
</gene>
<comment type="caution">
    <text evidence="1">The sequence shown here is derived from an EMBL/GenBank/DDBJ whole genome shotgun (WGS) entry which is preliminary data.</text>
</comment>
<dbReference type="Proteomes" id="UP000179157">
    <property type="component" value="Unassembled WGS sequence"/>
</dbReference>
<name>A0A1F5UNH7_FRAXR</name>
<dbReference type="Gene3D" id="1.10.1220.10">
    <property type="entry name" value="Met repressor-like"/>
    <property type="match status" value="1"/>
</dbReference>
<dbReference type="AlphaFoldDB" id="A0A1F5UNH7"/>
<organism evidence="1 2">
    <name type="scientific">Fraserbacteria sp. (strain RBG_16_55_9)</name>
    <dbReference type="NCBI Taxonomy" id="1817864"/>
    <lineage>
        <taxon>Bacteria</taxon>
        <taxon>Candidatus Fraseribacteriota</taxon>
    </lineage>
</organism>
<dbReference type="GO" id="GO:0006355">
    <property type="term" value="P:regulation of DNA-templated transcription"/>
    <property type="evidence" value="ECO:0007669"/>
    <property type="project" value="InterPro"/>
</dbReference>
<evidence type="ECO:0000313" key="1">
    <source>
        <dbReference type="EMBL" id="OGF52659.1"/>
    </source>
</evidence>
<dbReference type="STRING" id="1817864.A2Z21_10090"/>
<dbReference type="CDD" id="cd22231">
    <property type="entry name" value="RHH_NikR_HicB-like"/>
    <property type="match status" value="1"/>
</dbReference>
<proteinExistence type="predicted"/>
<evidence type="ECO:0000313" key="2">
    <source>
        <dbReference type="Proteomes" id="UP000179157"/>
    </source>
</evidence>